<feature type="compositionally biased region" description="Low complexity" evidence="11">
    <location>
        <begin position="1244"/>
        <end position="1258"/>
    </location>
</feature>
<feature type="transmembrane region" description="Helical" evidence="12">
    <location>
        <begin position="793"/>
        <end position="819"/>
    </location>
</feature>
<dbReference type="SUPFAM" id="SSF81321">
    <property type="entry name" value="Family A G protein-coupled receptor-like"/>
    <property type="match status" value="1"/>
</dbReference>
<gene>
    <name evidence="14" type="ORF">RRG08_020943</name>
</gene>
<evidence type="ECO:0000256" key="3">
    <source>
        <dbReference type="ARBA" id="ARBA00022614"/>
    </source>
</evidence>
<dbReference type="GO" id="GO:0008528">
    <property type="term" value="F:G protein-coupled peptide receptor activity"/>
    <property type="evidence" value="ECO:0007669"/>
    <property type="project" value="TreeGrafter"/>
</dbReference>
<feature type="compositionally biased region" description="Basic residues" evidence="11">
    <location>
        <begin position="1546"/>
        <end position="1560"/>
    </location>
</feature>
<feature type="region of interest" description="Disordered" evidence="11">
    <location>
        <begin position="556"/>
        <end position="585"/>
    </location>
</feature>
<dbReference type="PANTHER" id="PTHR24372">
    <property type="entry name" value="GLYCOPROTEIN HORMONE RECEPTOR"/>
    <property type="match status" value="1"/>
</dbReference>
<sequence>MKTIVREAFTRYVMLTDIELRNFTRLTTIVKGAFDGLSQLRILITRLTPSQSVISQENPTHVSKHDPKTHLTPSQSVIRQENPSHTVSERDLSVIRPKNPPCIVSERDLVKNSPHTVSERDLPEKTNLIPSQSVIWKTHLTPSKSVICQESPPSIVSECDLSMICQNKTHLIPSQSVIRHEKAPRIVSSVIFVENPSHTVLERDLGGTPPHIVSERYLLRKSSSHVNHVHCPEIIIDCQNLKSIGPGVFSLFHSLDVLRITKTGLSSVPDFSSFETLSKAQNNSMFEIDLSANKIKRIRTSDFTGVKTYELRVQNNLLTAIEDGAFTGAVITRLLCKNNFNLRYLGKLAFSGIREFHYLDLSRSQISELPTEGLINIRQLVIERTPSLKKFPSVFKFSQISIARLTYEHHCCAFRHASKQDPVESSLMEQTGHTSACAAHMTPSPKSSYSDPQPTMIPHLANRLKRSIERVQGIATSFVSTLSFSFGKEDRGAGRVSETGPAEVKNPEQLEKGFRESDGDFMQPTASNMNKQGHFLSIVTTKSSVETGRKFPLPDELSGHGKVLDKSGKGDKPQRTLGESWHDKPQAANGTTKWVTCGNFSSPKDYSHVICTPRPNPFNPCEDVMGYEWLRVFVWLVLLAALGGNLVVMVVLLSARGKLTVPKFLMCNLSFADFLMGLYLLLIASVDVHFLGEYFTHAVSWQNDGGCQVAGFLTVFSSELSVFVLTVITLERWYAISQAIHVNKRLRMRQATCLMFAGWIYASSLAILPLLGISGYGAVSICLPMEAKDPLDIVYIILLLVFNGIAFTAICGCYISMFLKVRASENMARSNDATIAKRMAILVMTNFICWAPIAFFGLTASFGFPLIDITNSKILLVFFYPFNSCANPFLYAILTKQFRKDVFILLGRYGFCTDRANRYKGTSVTRSYSYNSRHNNGLMVGSHNRYQPSASDVSILSQYCRAGSRGSRGSLLSQSGTACGIGTPTRMSCAGSSRDSLSKSGVHRLSGSGTSTFLEINRDGQSTSQSVASGRSLKNVTLSPSPLSGSPTSCTKGAFPSIRAPSPTNNSSSNGSDQRSSKSERKLSTVLETSHASSEPVSDDGCGMIGGVPVEETRGLVEGRSKMAEEFKAARDACVEIHARARLDDQRILQGRDSLRDLFEGQPHGRVRSASEYVVIFKAEESESSPSAKIASPREKGSRVCEQGQKHRLSRAGEGHRCRDASERRISRDTVLSNNTVSSLLSTNTVSSLTSEPIPSSSQASDAEHNNTENKKSSKLNDKRHFFPLDSFDEAASHKEDDSASMRHSEGKLTKEAHAEELPLSVGTVDDIFQGSSSFPFIDVLDEDSTTWLVCSLDSKEVLNGRHGSTKGRISATNSGCFSEDTHSHTKYCWGDKTNDETFSDLNTVELSSIFSSDPNSPQISFEVYRQGSLNNGGSSKTESNFTAKTKKASFQSNKSHGNIKTAASERDALLTKSCGSFPAPSTRGSLVWSEAPFEEESERHALLAKNCVSLPAPSAPGSLVWSEAPVDDEAEDEEDDDLERDFRVRERKKRRKKRKKMKHSTSYVHSENNADVSSAVKRLSPVETDNEHDDFGDERDDRIFLESLLQAV</sequence>
<feature type="region of interest" description="Disordered" evidence="11">
    <location>
        <begin position="1182"/>
        <end position="1224"/>
    </location>
</feature>
<evidence type="ECO:0000256" key="1">
    <source>
        <dbReference type="ARBA" id="ARBA00004651"/>
    </source>
</evidence>
<evidence type="ECO:0000256" key="9">
    <source>
        <dbReference type="ARBA" id="ARBA00023170"/>
    </source>
</evidence>
<feature type="compositionally biased region" description="Polar residues" evidence="11">
    <location>
        <begin position="1086"/>
        <end position="1096"/>
    </location>
</feature>
<dbReference type="InterPro" id="IPR017452">
    <property type="entry name" value="GPCR_Rhodpsn_7TM"/>
</dbReference>
<evidence type="ECO:0000256" key="5">
    <source>
        <dbReference type="ARBA" id="ARBA00022737"/>
    </source>
</evidence>
<dbReference type="GO" id="GO:0007189">
    <property type="term" value="P:adenylate cyclase-activating G protein-coupled receptor signaling pathway"/>
    <property type="evidence" value="ECO:0007669"/>
    <property type="project" value="TreeGrafter"/>
</dbReference>
<dbReference type="EMBL" id="JAWDGP010000178">
    <property type="protein sequence ID" value="KAK3803185.1"/>
    <property type="molecule type" value="Genomic_DNA"/>
</dbReference>
<feature type="transmembrane region" description="Helical" evidence="12">
    <location>
        <begin position="629"/>
        <end position="653"/>
    </location>
</feature>
<keyword evidence="4 12" id="KW-0812">Transmembrane</keyword>
<feature type="transmembrane region" description="Helical" evidence="12">
    <location>
        <begin position="665"/>
        <end position="690"/>
    </location>
</feature>
<feature type="compositionally biased region" description="Basic and acidic residues" evidence="11">
    <location>
        <begin position="1211"/>
        <end position="1224"/>
    </location>
</feature>
<keyword evidence="8 12" id="KW-0472">Membrane</keyword>
<feature type="compositionally biased region" description="Polar residues" evidence="11">
    <location>
        <begin position="990"/>
        <end position="999"/>
    </location>
</feature>
<dbReference type="Proteomes" id="UP001283361">
    <property type="component" value="Unassembled WGS sequence"/>
</dbReference>
<feature type="compositionally biased region" description="Polar residues" evidence="11">
    <location>
        <begin position="1007"/>
        <end position="1036"/>
    </location>
</feature>
<dbReference type="PRINTS" id="PR00373">
    <property type="entry name" value="GLYCHORMONER"/>
</dbReference>
<feature type="region of interest" description="Disordered" evidence="11">
    <location>
        <begin position="1526"/>
        <end position="1596"/>
    </location>
</feature>
<dbReference type="InterPro" id="IPR002131">
    <property type="entry name" value="Gphrmn_rcpt_fam"/>
</dbReference>
<dbReference type="CDD" id="cd15136">
    <property type="entry name" value="7tmA_Glyco_hormone_R"/>
    <property type="match status" value="1"/>
</dbReference>
<dbReference type="PROSITE" id="PS00237">
    <property type="entry name" value="G_PROTEIN_RECEP_F1_1"/>
    <property type="match status" value="1"/>
</dbReference>
<dbReference type="PROSITE" id="PS50262">
    <property type="entry name" value="G_PROTEIN_RECEP_F1_2"/>
    <property type="match status" value="1"/>
</dbReference>
<keyword evidence="10" id="KW-0807">Transducer</keyword>
<dbReference type="GO" id="GO:0009755">
    <property type="term" value="P:hormone-mediated signaling pathway"/>
    <property type="evidence" value="ECO:0007669"/>
    <property type="project" value="TreeGrafter"/>
</dbReference>
<feature type="compositionally biased region" description="Low complexity" evidence="11">
    <location>
        <begin position="1065"/>
        <end position="1074"/>
    </location>
</feature>
<keyword evidence="3" id="KW-0433">Leucine-rich repeat</keyword>
<feature type="transmembrane region" description="Helical" evidence="12">
    <location>
        <begin position="710"/>
        <end position="730"/>
    </location>
</feature>
<comment type="caution">
    <text evidence="14">The sequence shown here is derived from an EMBL/GenBank/DDBJ whole genome shotgun (WGS) entry which is preliminary data.</text>
</comment>
<keyword evidence="9" id="KW-0675">Receptor</keyword>
<dbReference type="PRINTS" id="PR00237">
    <property type="entry name" value="GPCRRHODOPSN"/>
</dbReference>
<evidence type="ECO:0000256" key="2">
    <source>
        <dbReference type="ARBA" id="ARBA00022475"/>
    </source>
</evidence>
<dbReference type="SUPFAM" id="SSF52058">
    <property type="entry name" value="L domain-like"/>
    <property type="match status" value="1"/>
</dbReference>
<evidence type="ECO:0000313" key="15">
    <source>
        <dbReference type="Proteomes" id="UP001283361"/>
    </source>
</evidence>
<name>A0AAE1BC84_9GAST</name>
<reference evidence="14" key="1">
    <citation type="journal article" date="2023" name="G3 (Bethesda)">
        <title>A reference genome for the long-term kleptoplast-retaining sea slug Elysia crispata morphotype clarki.</title>
        <authorList>
            <person name="Eastman K.E."/>
            <person name="Pendleton A.L."/>
            <person name="Shaikh M.A."/>
            <person name="Suttiyut T."/>
            <person name="Ogas R."/>
            <person name="Tomko P."/>
            <person name="Gavelis G."/>
            <person name="Widhalm J.R."/>
            <person name="Wisecaver J.H."/>
        </authorList>
    </citation>
    <scope>NUCLEOTIDE SEQUENCE</scope>
    <source>
        <strain evidence="14">ECLA1</strain>
    </source>
</reference>
<feature type="compositionally biased region" description="Polar residues" evidence="11">
    <location>
        <begin position="71"/>
        <end position="86"/>
    </location>
</feature>
<protein>
    <recommendedName>
        <fullName evidence="13">G-protein coupled receptors family 1 profile domain-containing protein</fullName>
    </recommendedName>
</protein>
<feature type="compositionally biased region" description="Low complexity" evidence="11">
    <location>
        <begin position="1037"/>
        <end position="1049"/>
    </location>
</feature>
<evidence type="ECO:0000256" key="4">
    <source>
        <dbReference type="ARBA" id="ARBA00022692"/>
    </source>
</evidence>
<feature type="region of interest" description="Disordered" evidence="11">
    <location>
        <begin position="54"/>
        <end position="88"/>
    </location>
</feature>
<keyword evidence="7" id="KW-0297">G-protein coupled receptor</keyword>
<dbReference type="Pfam" id="PF00001">
    <property type="entry name" value="7tm_1"/>
    <property type="match status" value="1"/>
</dbReference>
<feature type="transmembrane region" description="Helical" evidence="12">
    <location>
        <begin position="751"/>
        <end position="773"/>
    </location>
</feature>
<dbReference type="FunFam" id="1.20.1070.10:FF:000181">
    <property type="entry name" value="Thyrotropin receptor"/>
    <property type="match status" value="1"/>
</dbReference>
<evidence type="ECO:0000313" key="14">
    <source>
        <dbReference type="EMBL" id="KAK3803185.1"/>
    </source>
</evidence>
<evidence type="ECO:0000256" key="11">
    <source>
        <dbReference type="SAM" id="MobiDB-lite"/>
    </source>
</evidence>
<dbReference type="GO" id="GO:0005886">
    <property type="term" value="C:plasma membrane"/>
    <property type="evidence" value="ECO:0007669"/>
    <property type="project" value="UniProtKB-SubCell"/>
</dbReference>
<evidence type="ECO:0000256" key="6">
    <source>
        <dbReference type="ARBA" id="ARBA00022989"/>
    </source>
</evidence>
<feature type="region of interest" description="Disordered" evidence="11">
    <location>
        <begin position="1244"/>
        <end position="1279"/>
    </location>
</feature>
<feature type="compositionally biased region" description="Acidic residues" evidence="11">
    <location>
        <begin position="1585"/>
        <end position="1595"/>
    </location>
</feature>
<feature type="transmembrane region" description="Helical" evidence="12">
    <location>
        <begin position="840"/>
        <end position="862"/>
    </location>
</feature>
<keyword evidence="15" id="KW-1185">Reference proteome</keyword>
<comment type="subcellular location">
    <subcellularLocation>
        <location evidence="1">Cell membrane</location>
        <topology evidence="1">Multi-pass membrane protein</topology>
    </subcellularLocation>
</comment>
<dbReference type="InterPro" id="IPR000276">
    <property type="entry name" value="GPCR_Rhodpsn"/>
</dbReference>
<evidence type="ECO:0000256" key="7">
    <source>
        <dbReference type="ARBA" id="ARBA00023040"/>
    </source>
</evidence>
<accession>A0AAE1BC84</accession>
<feature type="region of interest" description="Disordered" evidence="11">
    <location>
        <begin position="987"/>
        <end position="1106"/>
    </location>
</feature>
<evidence type="ECO:0000256" key="12">
    <source>
        <dbReference type="SAM" id="Phobius"/>
    </source>
</evidence>
<dbReference type="PANTHER" id="PTHR24372:SF74">
    <property type="entry name" value="LP13728P"/>
    <property type="match status" value="1"/>
</dbReference>
<keyword evidence="5" id="KW-0677">Repeat</keyword>
<feature type="domain" description="G-protein coupled receptors family 1 profile" evidence="13">
    <location>
        <begin position="644"/>
        <end position="891"/>
    </location>
</feature>
<proteinExistence type="predicted"/>
<dbReference type="GO" id="GO:0016500">
    <property type="term" value="F:protein-hormone receptor activity"/>
    <property type="evidence" value="ECO:0007669"/>
    <property type="project" value="InterPro"/>
</dbReference>
<feature type="region of interest" description="Disordered" evidence="11">
    <location>
        <begin position="489"/>
        <end position="519"/>
    </location>
</feature>
<dbReference type="InterPro" id="IPR032675">
    <property type="entry name" value="LRR_dom_sf"/>
</dbReference>
<evidence type="ECO:0000256" key="8">
    <source>
        <dbReference type="ARBA" id="ARBA00023136"/>
    </source>
</evidence>
<feature type="compositionally biased region" description="Acidic residues" evidence="11">
    <location>
        <begin position="1526"/>
        <end position="1540"/>
    </location>
</feature>
<organism evidence="14 15">
    <name type="scientific">Elysia crispata</name>
    <name type="common">lettuce slug</name>
    <dbReference type="NCBI Taxonomy" id="231223"/>
    <lineage>
        <taxon>Eukaryota</taxon>
        <taxon>Metazoa</taxon>
        <taxon>Spiralia</taxon>
        <taxon>Lophotrochozoa</taxon>
        <taxon>Mollusca</taxon>
        <taxon>Gastropoda</taxon>
        <taxon>Heterobranchia</taxon>
        <taxon>Euthyneura</taxon>
        <taxon>Panpulmonata</taxon>
        <taxon>Sacoglossa</taxon>
        <taxon>Placobranchoidea</taxon>
        <taxon>Plakobranchidae</taxon>
        <taxon>Elysia</taxon>
    </lineage>
</organism>
<dbReference type="Gene3D" id="1.20.1070.10">
    <property type="entry name" value="Rhodopsin 7-helix transmembrane proteins"/>
    <property type="match status" value="1"/>
</dbReference>
<dbReference type="Gene3D" id="3.80.10.10">
    <property type="entry name" value="Ribonuclease Inhibitor"/>
    <property type="match status" value="1"/>
</dbReference>
<evidence type="ECO:0000259" key="13">
    <source>
        <dbReference type="PROSITE" id="PS50262"/>
    </source>
</evidence>
<feature type="compositionally biased region" description="Basic and acidic residues" evidence="11">
    <location>
        <begin position="1262"/>
        <end position="1279"/>
    </location>
</feature>
<keyword evidence="6 12" id="KW-1133">Transmembrane helix</keyword>
<feature type="compositionally biased region" description="Polar residues" evidence="11">
    <location>
        <begin position="1561"/>
        <end position="1573"/>
    </location>
</feature>
<feature type="compositionally biased region" description="Basic and acidic residues" evidence="11">
    <location>
        <begin position="505"/>
        <end position="518"/>
    </location>
</feature>
<evidence type="ECO:0000256" key="10">
    <source>
        <dbReference type="ARBA" id="ARBA00023224"/>
    </source>
</evidence>
<keyword evidence="2" id="KW-1003">Cell membrane</keyword>